<dbReference type="EMBL" id="JAATIQ010000051">
    <property type="protein sequence ID" value="KAF4392699.1"/>
    <property type="molecule type" value="Genomic_DNA"/>
</dbReference>
<proteinExistence type="predicted"/>
<evidence type="ECO:0000256" key="2">
    <source>
        <dbReference type="ARBA" id="ARBA00022737"/>
    </source>
</evidence>
<protein>
    <recommendedName>
        <fullName evidence="7">Maturase K</fullName>
    </recommendedName>
</protein>
<evidence type="ECO:0000313" key="5">
    <source>
        <dbReference type="EMBL" id="KAF4392699.1"/>
    </source>
</evidence>
<dbReference type="Proteomes" id="UP000583929">
    <property type="component" value="Unassembled WGS sequence"/>
</dbReference>
<gene>
    <name evidence="5" type="ORF">G4B88_029438</name>
</gene>
<dbReference type="Pfam" id="PF21889">
    <property type="entry name" value="TPR1-like_2nd"/>
    <property type="match status" value="1"/>
</dbReference>
<dbReference type="InterPro" id="IPR054532">
    <property type="entry name" value="TPL_SMU1_LisH-like"/>
</dbReference>
<organism evidence="5 6">
    <name type="scientific">Cannabis sativa</name>
    <name type="common">Hemp</name>
    <name type="synonym">Marijuana</name>
    <dbReference type="NCBI Taxonomy" id="3483"/>
    <lineage>
        <taxon>Eukaryota</taxon>
        <taxon>Viridiplantae</taxon>
        <taxon>Streptophyta</taxon>
        <taxon>Embryophyta</taxon>
        <taxon>Tracheophyta</taxon>
        <taxon>Spermatophyta</taxon>
        <taxon>Magnoliopsida</taxon>
        <taxon>eudicotyledons</taxon>
        <taxon>Gunneridae</taxon>
        <taxon>Pentapetalae</taxon>
        <taxon>rosids</taxon>
        <taxon>fabids</taxon>
        <taxon>Rosales</taxon>
        <taxon>Cannabaceae</taxon>
        <taxon>Cannabis</taxon>
    </lineage>
</organism>
<evidence type="ECO:0008006" key="7">
    <source>
        <dbReference type="Google" id="ProtNLM"/>
    </source>
</evidence>
<keyword evidence="1" id="KW-0853">WD repeat</keyword>
<evidence type="ECO:0000259" key="4">
    <source>
        <dbReference type="Pfam" id="PF21889"/>
    </source>
</evidence>
<dbReference type="InterPro" id="IPR027728">
    <property type="entry name" value="Topless_fam"/>
</dbReference>
<evidence type="ECO:0000256" key="1">
    <source>
        <dbReference type="ARBA" id="ARBA00022574"/>
    </source>
</evidence>
<accession>A0A7J6HDW8</accession>
<reference evidence="5 6" key="1">
    <citation type="journal article" date="2020" name="bioRxiv">
        <title>Sequence and annotation of 42 cannabis genomes reveals extensive copy number variation in cannabinoid synthesis and pathogen resistance genes.</title>
        <authorList>
            <person name="Mckernan K.J."/>
            <person name="Helbert Y."/>
            <person name="Kane L.T."/>
            <person name="Ebling H."/>
            <person name="Zhang L."/>
            <person name="Liu B."/>
            <person name="Eaton Z."/>
            <person name="Mclaughlin S."/>
            <person name="Kingan S."/>
            <person name="Baybayan P."/>
            <person name="Concepcion G."/>
            <person name="Jordan M."/>
            <person name="Riva A."/>
            <person name="Barbazuk W."/>
            <person name="Harkins T."/>
        </authorList>
    </citation>
    <scope>NUCLEOTIDE SEQUENCE [LARGE SCALE GENOMIC DNA]</scope>
    <source>
        <strain evidence="6">cv. Jamaican Lion 4</strain>
        <tissue evidence="5">Leaf</tissue>
    </source>
</reference>
<sequence>MTSLSRELVFLILQFLDEEKFKETVHKYAYFFNDPLLLLVDDNRYSMKIFLIRKQKYLEALDKYVF</sequence>
<dbReference type="PANTHER" id="PTHR44083">
    <property type="entry name" value="TOPLESS-RELATED PROTEIN 1-RELATED"/>
    <property type="match status" value="1"/>
</dbReference>
<evidence type="ECO:0000313" key="6">
    <source>
        <dbReference type="Proteomes" id="UP000583929"/>
    </source>
</evidence>
<dbReference type="GO" id="GO:0006355">
    <property type="term" value="P:regulation of DNA-templated transcription"/>
    <property type="evidence" value="ECO:0007669"/>
    <property type="project" value="InterPro"/>
</dbReference>
<comment type="caution">
    <text evidence="5">The sequence shown here is derived from an EMBL/GenBank/DDBJ whole genome shotgun (WGS) entry which is preliminary data.</text>
</comment>
<dbReference type="PANTHER" id="PTHR44083:SF45">
    <property type="entry name" value="TOPLESS-RELATED PROTEIN 1"/>
    <property type="match status" value="1"/>
</dbReference>
<feature type="domain" description="TPL/SMU1 LisH-like dimerisation" evidence="3">
    <location>
        <begin position="5"/>
        <end position="27"/>
    </location>
</feature>
<dbReference type="InterPro" id="IPR054080">
    <property type="entry name" value="TPR1-like_2nd"/>
</dbReference>
<name>A0A7J6HDW8_CANSA</name>
<keyword evidence="6" id="KW-1185">Reference proteome</keyword>
<keyword evidence="2" id="KW-0677">Repeat</keyword>
<dbReference type="Pfam" id="PF17814">
    <property type="entry name" value="LisH_TPL"/>
    <property type="match status" value="1"/>
</dbReference>
<dbReference type="PROSITE" id="PS50896">
    <property type="entry name" value="LISH"/>
    <property type="match status" value="1"/>
</dbReference>
<dbReference type="InterPro" id="IPR006594">
    <property type="entry name" value="LisH"/>
</dbReference>
<feature type="domain" description="TPR1-like CTLH-containing" evidence="4">
    <location>
        <begin position="39"/>
        <end position="63"/>
    </location>
</feature>
<dbReference type="AlphaFoldDB" id="A0A7J6HDW8"/>
<evidence type="ECO:0000259" key="3">
    <source>
        <dbReference type="Pfam" id="PF17814"/>
    </source>
</evidence>